<dbReference type="PROSITE" id="PS51257">
    <property type="entry name" value="PROKAR_LIPOPROTEIN"/>
    <property type="match status" value="1"/>
</dbReference>
<dbReference type="EMBL" id="JAENMS010000002">
    <property type="protein sequence ID" value="MBL5933992.1"/>
    <property type="molecule type" value="Genomic_DNA"/>
</dbReference>
<protein>
    <submittedName>
        <fullName evidence="3">DUF3828 domain-containing protein</fullName>
    </submittedName>
</protein>
<evidence type="ECO:0000313" key="3">
    <source>
        <dbReference type="EMBL" id="MBL5933992.1"/>
    </source>
</evidence>
<evidence type="ECO:0000256" key="1">
    <source>
        <dbReference type="SAM" id="SignalP"/>
    </source>
</evidence>
<sequence>MMRILSLFFTVFMLVACAKSPEQQTKAFYQWYIKGASLPENALFYASPELRRWVSRSTFSRLQREYYLSEEVNNFDADYFTYTQDLADNWPDNIIVSPAYHVPGGVAVNVMLGTWDESDWQVYLVVYLVQEDGIWKIARVKTTTYEQNLP</sequence>
<dbReference type="AlphaFoldDB" id="A0AAP2F130"/>
<comment type="caution">
    <text evidence="3">The sequence shown here is derived from an EMBL/GenBank/DDBJ whole genome shotgun (WGS) entry which is preliminary data.</text>
</comment>
<feature type="domain" description="DUF3828" evidence="2">
    <location>
        <begin position="21"/>
        <end position="144"/>
    </location>
</feature>
<dbReference type="Gene3D" id="3.10.450.50">
    <property type="match status" value="1"/>
</dbReference>
<name>A0AAP2F130_LELAM</name>
<reference evidence="3" key="1">
    <citation type="submission" date="2020-12" db="EMBL/GenBank/DDBJ databases">
        <title>Draft genome sequence of Enterobacter spp., Lelliottia spp. and Serratia spp. isolated from drinking water reservoirs and lakes.</title>
        <authorList>
            <person name="Reitter C."/>
            <person name="Neuhaus K."/>
            <person name="Huegler M."/>
        </authorList>
    </citation>
    <scope>NUCLEOTIDE SEQUENCE</scope>
    <source>
        <strain evidence="3">TZW15</strain>
    </source>
</reference>
<keyword evidence="1" id="KW-0732">Signal</keyword>
<accession>A0AAP2F130</accession>
<dbReference type="Pfam" id="PF12883">
    <property type="entry name" value="DUF3828"/>
    <property type="match status" value="1"/>
</dbReference>
<evidence type="ECO:0000313" key="4">
    <source>
        <dbReference type="Proteomes" id="UP000653275"/>
    </source>
</evidence>
<evidence type="ECO:0000259" key="2">
    <source>
        <dbReference type="Pfam" id="PF12883"/>
    </source>
</evidence>
<organism evidence="3 4">
    <name type="scientific">Lelliottia amnigena</name>
    <name type="common">Enterobacter amnigenus</name>
    <dbReference type="NCBI Taxonomy" id="61646"/>
    <lineage>
        <taxon>Bacteria</taxon>
        <taxon>Pseudomonadati</taxon>
        <taxon>Pseudomonadota</taxon>
        <taxon>Gammaproteobacteria</taxon>
        <taxon>Enterobacterales</taxon>
        <taxon>Enterobacteriaceae</taxon>
        <taxon>Lelliottia</taxon>
    </lineage>
</organism>
<dbReference type="RefSeq" id="WP_131487450.1">
    <property type="nucleotide sequence ID" value="NZ_JAENMR010000002.1"/>
</dbReference>
<feature type="chain" id="PRO_5043003087" evidence="1">
    <location>
        <begin position="19"/>
        <end position="150"/>
    </location>
</feature>
<gene>
    <name evidence="3" type="ORF">I7V27_05890</name>
</gene>
<proteinExistence type="predicted"/>
<dbReference type="InterPro" id="IPR024289">
    <property type="entry name" value="DUF3828"/>
</dbReference>
<dbReference type="Proteomes" id="UP000653275">
    <property type="component" value="Unassembled WGS sequence"/>
</dbReference>
<feature type="signal peptide" evidence="1">
    <location>
        <begin position="1"/>
        <end position="18"/>
    </location>
</feature>